<dbReference type="RefSeq" id="XP_019205785.1">
    <property type="nucleotide sequence ID" value="XM_019350240.2"/>
</dbReference>
<dbReference type="OMA" id="PITATCE"/>
<protein>
    <submittedName>
        <fullName evidence="6">GTPase IMAP family member 7-like</fullName>
    </submittedName>
</protein>
<name>A0A669DDM4_ORENI</name>
<evidence type="ECO:0000256" key="2">
    <source>
        <dbReference type="ARBA" id="ARBA00022741"/>
    </source>
</evidence>
<dbReference type="InterPro" id="IPR027417">
    <property type="entry name" value="P-loop_NTPase"/>
</dbReference>
<sequence>MASNEPIRRNDEVLRMVMVGKTGSGKSATGNTILGRDFFESKFSFNSMTVHCSKAEAVVDGQKVAVIDTPGLFDTTFGMDKAAKDFSQCIGYASPGPHIFLVVIRLGRYTEEEMLTVQKIQEAFGQAADKYSMVLFTGGDLLENRSIDELLGENLDLQELVARCNGQYHVFNNKKNDRAQVTELVMKIKSIVQKNGGSHYTNKMFQEAERQIEEEKQRVLKEKEEQIRREREELEKKIQEKYEKEMKKITEQFQNERERFNMMRILEEQRQREAAEAHRKLWEAQQQMARITAEMSREMSRDTRICLIL</sequence>
<keyword evidence="4" id="KW-0175">Coiled coil</keyword>
<dbReference type="Gene3D" id="3.40.50.300">
    <property type="entry name" value="P-loop containing nucleotide triphosphate hydrolases"/>
    <property type="match status" value="1"/>
</dbReference>
<dbReference type="SUPFAM" id="SSF52540">
    <property type="entry name" value="P-loop containing nucleoside triphosphate hydrolases"/>
    <property type="match status" value="1"/>
</dbReference>
<evidence type="ECO:0000313" key="7">
    <source>
        <dbReference type="Proteomes" id="UP000005207"/>
    </source>
</evidence>
<dbReference type="FunFam" id="3.40.50.300:FF:000366">
    <property type="entry name" value="GTPase, IMAP family member 2"/>
    <property type="match status" value="1"/>
</dbReference>
<reference evidence="6" key="3">
    <citation type="submission" date="2025-09" db="UniProtKB">
        <authorList>
            <consortium name="Ensembl"/>
        </authorList>
    </citation>
    <scope>IDENTIFICATION</scope>
</reference>
<dbReference type="OrthoDB" id="5985928at2759"/>
<dbReference type="InParanoid" id="A0A669DDM4"/>
<keyword evidence="3" id="KW-0342">GTP-binding</keyword>
<keyword evidence="2" id="KW-0547">Nucleotide-binding</keyword>
<proteinExistence type="inferred from homology"/>
<dbReference type="InterPro" id="IPR006703">
    <property type="entry name" value="G_AIG1"/>
</dbReference>
<dbReference type="PROSITE" id="PS51720">
    <property type="entry name" value="G_AIG1"/>
    <property type="match status" value="1"/>
</dbReference>
<dbReference type="Proteomes" id="UP000005207">
    <property type="component" value="Linkage group LG20"/>
</dbReference>
<dbReference type="AlphaFoldDB" id="A0A669DDM4"/>
<dbReference type="GO" id="GO:0005525">
    <property type="term" value="F:GTP binding"/>
    <property type="evidence" value="ECO:0007669"/>
    <property type="project" value="UniProtKB-KW"/>
</dbReference>
<dbReference type="PANTHER" id="PTHR10903:SF112">
    <property type="entry name" value="SI:CH211-113E8.5"/>
    <property type="match status" value="1"/>
</dbReference>
<gene>
    <name evidence="6" type="primary">LOC109196270</name>
</gene>
<dbReference type="GeneID" id="109196270"/>
<dbReference type="Pfam" id="PF04548">
    <property type="entry name" value="AIG1"/>
    <property type="match status" value="1"/>
</dbReference>
<reference evidence="7" key="1">
    <citation type="submission" date="2012-01" db="EMBL/GenBank/DDBJ databases">
        <title>The Genome Sequence of Oreochromis niloticus (Nile Tilapia).</title>
        <authorList>
            <consortium name="Broad Institute Genome Assembly Team"/>
            <consortium name="Broad Institute Sequencing Platform"/>
            <person name="Di Palma F."/>
            <person name="Johnson J."/>
            <person name="Lander E.S."/>
            <person name="Lindblad-Toh K."/>
        </authorList>
    </citation>
    <scope>NUCLEOTIDE SEQUENCE [LARGE SCALE GENOMIC DNA]</scope>
</reference>
<evidence type="ECO:0000259" key="5">
    <source>
        <dbReference type="PROSITE" id="PS51720"/>
    </source>
</evidence>
<feature type="domain" description="AIG1-type G" evidence="5">
    <location>
        <begin position="11"/>
        <end position="209"/>
    </location>
</feature>
<evidence type="ECO:0000313" key="6">
    <source>
        <dbReference type="Ensembl" id="ENSONIP00000058729.1"/>
    </source>
</evidence>
<dbReference type="InterPro" id="IPR045058">
    <property type="entry name" value="GIMA/IAN/Toc"/>
</dbReference>
<accession>A0A669DDM4</accession>
<dbReference type="FunCoup" id="A0A669DDM4">
    <property type="interactions" value="2"/>
</dbReference>
<dbReference type="PANTHER" id="PTHR10903">
    <property type="entry name" value="GTPASE, IMAP FAMILY MEMBER-RELATED"/>
    <property type="match status" value="1"/>
</dbReference>
<comment type="similarity">
    <text evidence="1">Belongs to the TRAFAC class TrmE-Era-EngA-EngB-Septin-like GTPase superfamily. AIG1/Toc34/Toc159-like paraseptin GTPase family. IAN subfamily.</text>
</comment>
<organism evidence="6 7">
    <name type="scientific">Oreochromis niloticus</name>
    <name type="common">Nile tilapia</name>
    <name type="synonym">Tilapia nilotica</name>
    <dbReference type="NCBI Taxonomy" id="8128"/>
    <lineage>
        <taxon>Eukaryota</taxon>
        <taxon>Metazoa</taxon>
        <taxon>Chordata</taxon>
        <taxon>Craniata</taxon>
        <taxon>Vertebrata</taxon>
        <taxon>Euteleostomi</taxon>
        <taxon>Actinopterygii</taxon>
        <taxon>Neopterygii</taxon>
        <taxon>Teleostei</taxon>
        <taxon>Neoteleostei</taxon>
        <taxon>Acanthomorphata</taxon>
        <taxon>Ovalentaria</taxon>
        <taxon>Cichlomorphae</taxon>
        <taxon>Cichliformes</taxon>
        <taxon>Cichlidae</taxon>
        <taxon>African cichlids</taxon>
        <taxon>Pseudocrenilabrinae</taxon>
        <taxon>Oreochromini</taxon>
        <taxon>Oreochromis</taxon>
    </lineage>
</organism>
<evidence type="ECO:0000256" key="3">
    <source>
        <dbReference type="ARBA" id="ARBA00023134"/>
    </source>
</evidence>
<feature type="coiled-coil region" evidence="4">
    <location>
        <begin position="202"/>
        <end position="294"/>
    </location>
</feature>
<reference evidence="6" key="2">
    <citation type="submission" date="2025-08" db="UniProtKB">
        <authorList>
            <consortium name="Ensembl"/>
        </authorList>
    </citation>
    <scope>IDENTIFICATION</scope>
</reference>
<dbReference type="KEGG" id="onl:109196270"/>
<keyword evidence="7" id="KW-1185">Reference proteome</keyword>
<dbReference type="GeneTree" id="ENSGT01120000271858"/>
<dbReference type="Ensembl" id="ENSONIT00000040451.1">
    <property type="protein sequence ID" value="ENSONIP00000058729.1"/>
    <property type="gene ID" value="ENSONIG00000038130.1"/>
</dbReference>
<evidence type="ECO:0000256" key="1">
    <source>
        <dbReference type="ARBA" id="ARBA00008535"/>
    </source>
</evidence>
<evidence type="ECO:0000256" key="4">
    <source>
        <dbReference type="SAM" id="Coils"/>
    </source>
</evidence>
<dbReference type="CDD" id="cd01852">
    <property type="entry name" value="AIG1"/>
    <property type="match status" value="1"/>
</dbReference>